<evidence type="ECO:0000256" key="3">
    <source>
        <dbReference type="ARBA" id="ARBA00022729"/>
    </source>
</evidence>
<dbReference type="GO" id="GO:0009897">
    <property type="term" value="C:external side of plasma membrane"/>
    <property type="evidence" value="ECO:0007669"/>
    <property type="project" value="TreeGrafter"/>
</dbReference>
<reference evidence="10" key="1">
    <citation type="submission" date="2019-09" db="EMBL/GenBank/DDBJ databases">
        <title>Bird 10,000 Genomes (B10K) Project - Family phase.</title>
        <authorList>
            <person name="Zhang G."/>
        </authorList>
    </citation>
    <scope>NUCLEOTIDE SEQUENCE</scope>
    <source>
        <strain evidence="10">B10K-DU-008-47</strain>
        <tissue evidence="10">Mixed tissue sample</tissue>
    </source>
</reference>
<dbReference type="Pfam" id="PF21460">
    <property type="entry name" value="IL3Rb_N"/>
    <property type="match status" value="1"/>
</dbReference>
<keyword evidence="3" id="KW-0732">Signal</keyword>
<evidence type="ECO:0000256" key="7">
    <source>
        <dbReference type="ARBA" id="ARBA00023170"/>
    </source>
</evidence>
<sequence>ESIPMKSLRCYNDYTSQVTCTWTEHLEAHALVGMVLYQRDNIMMEDKEMFCKHQTENDLHEPADSYVHWVCRNATYYFGIGVDQTYSFKPNKILQAELNVDLFQNVQPLPPENLSVSLMRSGDFLLTWEAADGSQGLGNALEYEVTYKRLWESWEKSTSVLLSNTMHCHLSHEDLVPGSSYVARVRAKPWVASGFSGQYSEWSTEVLWETPEDGLQPKNLRCLFNGVNRLTCSWEVKKAITTSVLFGLFFRASPASAEEECSPVHEKVLPHSPYVVQSCEIPVTNSSSQSHYHVSVRAKTEEKVIEAYKNIKVLPPANVSVTVTENQEYELRWIKHNLPYNFIKQRYQVEYWKNNQYEKVSLRTESLISLCWVNGKGSSSHLLHLCFFL</sequence>
<evidence type="ECO:0000313" key="10">
    <source>
        <dbReference type="EMBL" id="NWH76337.1"/>
    </source>
</evidence>
<dbReference type="SMART" id="SM00060">
    <property type="entry name" value="FN3"/>
    <property type="match status" value="3"/>
</dbReference>
<organism evidence="10 11">
    <name type="scientific">Piaya cayana</name>
    <name type="common">Common squirrel cuckoo</name>
    <dbReference type="NCBI Taxonomy" id="33601"/>
    <lineage>
        <taxon>Eukaryota</taxon>
        <taxon>Metazoa</taxon>
        <taxon>Chordata</taxon>
        <taxon>Craniata</taxon>
        <taxon>Vertebrata</taxon>
        <taxon>Euteleostomi</taxon>
        <taxon>Archelosauria</taxon>
        <taxon>Archosauria</taxon>
        <taxon>Dinosauria</taxon>
        <taxon>Saurischia</taxon>
        <taxon>Theropoda</taxon>
        <taxon>Coelurosauria</taxon>
        <taxon>Aves</taxon>
        <taxon>Neognathae</taxon>
        <taxon>Neoaves</taxon>
        <taxon>Otidimorphae</taxon>
        <taxon>Cuculiformes</taxon>
        <taxon>Coccyzidae</taxon>
        <taxon>Piaya</taxon>
    </lineage>
</organism>
<dbReference type="PANTHER" id="PTHR23037:SF35">
    <property type="entry name" value="FIBRONECTIN TYPE-III DOMAIN-CONTAINING PROTEIN"/>
    <property type="match status" value="1"/>
</dbReference>
<keyword evidence="4" id="KW-1133">Transmembrane helix</keyword>
<evidence type="ECO:0000313" key="11">
    <source>
        <dbReference type="Proteomes" id="UP000653271"/>
    </source>
</evidence>
<dbReference type="GO" id="GO:0016064">
    <property type="term" value="P:immunoglobulin mediated immune response"/>
    <property type="evidence" value="ECO:0007669"/>
    <property type="project" value="TreeGrafter"/>
</dbReference>
<dbReference type="InterPro" id="IPR013783">
    <property type="entry name" value="Ig-like_fold"/>
</dbReference>
<comment type="caution">
    <text evidence="10">The sequence shown here is derived from an EMBL/GenBank/DDBJ whole genome shotgun (WGS) entry which is preliminary data.</text>
</comment>
<keyword evidence="5" id="KW-0472">Membrane</keyword>
<dbReference type="InterPro" id="IPR048668">
    <property type="entry name" value="IL3RB_N"/>
</dbReference>
<dbReference type="InterPro" id="IPR036116">
    <property type="entry name" value="FN3_sf"/>
</dbReference>
<gene>
    <name evidence="10" type="primary">Csf2rb_0</name>
    <name evidence="10" type="ORF">PIACAY_R09172</name>
</gene>
<feature type="non-terminal residue" evidence="10">
    <location>
        <position position="1"/>
    </location>
</feature>
<dbReference type="AlphaFoldDB" id="A0A850X3I2"/>
<proteinExistence type="predicted"/>
<dbReference type="Pfam" id="PF09240">
    <property type="entry name" value="IL6Ra-bind"/>
    <property type="match status" value="1"/>
</dbReference>
<evidence type="ECO:0000259" key="9">
    <source>
        <dbReference type="PROSITE" id="PS50853"/>
    </source>
</evidence>
<evidence type="ECO:0000256" key="8">
    <source>
        <dbReference type="ARBA" id="ARBA00023180"/>
    </source>
</evidence>
<comment type="subcellular location">
    <subcellularLocation>
        <location evidence="1">Membrane</location>
        <topology evidence="1">Single-pass type I membrane protein</topology>
    </subcellularLocation>
</comment>
<dbReference type="CDD" id="cd00063">
    <property type="entry name" value="FN3"/>
    <property type="match status" value="1"/>
</dbReference>
<evidence type="ECO:0000256" key="1">
    <source>
        <dbReference type="ARBA" id="ARBA00004479"/>
    </source>
</evidence>
<dbReference type="EMBL" id="WAAB01013831">
    <property type="protein sequence ID" value="NWH76337.1"/>
    <property type="molecule type" value="Genomic_DNA"/>
</dbReference>
<feature type="non-terminal residue" evidence="10">
    <location>
        <position position="389"/>
    </location>
</feature>
<evidence type="ECO:0000256" key="2">
    <source>
        <dbReference type="ARBA" id="ARBA00022692"/>
    </source>
</evidence>
<dbReference type="InterPro" id="IPR003961">
    <property type="entry name" value="FN3_dom"/>
</dbReference>
<feature type="domain" description="Fibronectin type-III" evidence="9">
    <location>
        <begin position="110"/>
        <end position="213"/>
    </location>
</feature>
<dbReference type="PANTHER" id="PTHR23037">
    <property type="entry name" value="CYTOKINE RECEPTOR"/>
    <property type="match status" value="1"/>
</dbReference>
<name>A0A850X3I2_PIACA</name>
<dbReference type="OrthoDB" id="8906725at2759"/>
<keyword evidence="2" id="KW-0812">Transmembrane</keyword>
<evidence type="ECO:0000256" key="5">
    <source>
        <dbReference type="ARBA" id="ARBA00023136"/>
    </source>
</evidence>
<keyword evidence="11" id="KW-1185">Reference proteome</keyword>
<dbReference type="Proteomes" id="UP000653271">
    <property type="component" value="Unassembled WGS sequence"/>
</dbReference>
<dbReference type="SUPFAM" id="SSF49265">
    <property type="entry name" value="Fibronectin type III"/>
    <property type="match status" value="4"/>
</dbReference>
<evidence type="ECO:0000256" key="6">
    <source>
        <dbReference type="ARBA" id="ARBA00023157"/>
    </source>
</evidence>
<protein>
    <submittedName>
        <fullName evidence="10">IL3RB protein</fullName>
    </submittedName>
</protein>
<accession>A0A850X3I2</accession>
<keyword evidence="6" id="KW-1015">Disulfide bond</keyword>
<dbReference type="InterPro" id="IPR015321">
    <property type="entry name" value="TypeI_recpt_CBD"/>
</dbReference>
<keyword evidence="8" id="KW-0325">Glycoprotein</keyword>
<keyword evidence="7" id="KW-0675">Receptor</keyword>
<dbReference type="Pfam" id="PF00041">
    <property type="entry name" value="fn3"/>
    <property type="match status" value="1"/>
</dbReference>
<dbReference type="Gene3D" id="2.60.40.10">
    <property type="entry name" value="Immunoglobulins"/>
    <property type="match status" value="4"/>
</dbReference>
<evidence type="ECO:0000256" key="4">
    <source>
        <dbReference type="ARBA" id="ARBA00022989"/>
    </source>
</evidence>
<dbReference type="PROSITE" id="PS50853">
    <property type="entry name" value="FN3"/>
    <property type="match status" value="1"/>
</dbReference>
<dbReference type="GO" id="GO:0004896">
    <property type="term" value="F:cytokine receptor activity"/>
    <property type="evidence" value="ECO:0007669"/>
    <property type="project" value="TreeGrafter"/>
</dbReference>